<feature type="transmembrane region" description="Helical" evidence="1">
    <location>
        <begin position="413"/>
        <end position="432"/>
    </location>
</feature>
<keyword evidence="3" id="KW-1185">Reference proteome</keyword>
<dbReference type="RefSeq" id="WP_377325938.1">
    <property type="nucleotide sequence ID" value="NZ_JBHSNG010000005.1"/>
</dbReference>
<keyword evidence="1" id="KW-0812">Transmembrane</keyword>
<feature type="transmembrane region" description="Helical" evidence="1">
    <location>
        <begin position="452"/>
        <end position="477"/>
    </location>
</feature>
<evidence type="ECO:0000256" key="1">
    <source>
        <dbReference type="SAM" id="Phobius"/>
    </source>
</evidence>
<feature type="transmembrane region" description="Helical" evidence="1">
    <location>
        <begin position="498"/>
        <end position="519"/>
    </location>
</feature>
<dbReference type="Proteomes" id="UP001596111">
    <property type="component" value="Unassembled WGS sequence"/>
</dbReference>
<proteinExistence type="predicted"/>
<name>A0ABW0SX83_9GAMM</name>
<evidence type="ECO:0000313" key="3">
    <source>
        <dbReference type="Proteomes" id="UP001596111"/>
    </source>
</evidence>
<protein>
    <submittedName>
        <fullName evidence="2">Uncharacterized protein</fullName>
    </submittedName>
</protein>
<gene>
    <name evidence="2" type="ORF">ACFPPB_07545</name>
</gene>
<organism evidence="2 3">
    <name type="scientific">Rhodanobacter terrae</name>
    <dbReference type="NCBI Taxonomy" id="418647"/>
    <lineage>
        <taxon>Bacteria</taxon>
        <taxon>Pseudomonadati</taxon>
        <taxon>Pseudomonadota</taxon>
        <taxon>Gammaproteobacteria</taxon>
        <taxon>Lysobacterales</taxon>
        <taxon>Rhodanobacteraceae</taxon>
        <taxon>Rhodanobacter</taxon>
    </lineage>
</organism>
<accession>A0ABW0SX83</accession>
<keyword evidence="1" id="KW-1133">Transmembrane helix</keyword>
<keyword evidence="1" id="KW-0472">Membrane</keyword>
<reference evidence="3" key="1">
    <citation type="journal article" date="2019" name="Int. J. Syst. Evol. Microbiol.">
        <title>The Global Catalogue of Microorganisms (GCM) 10K type strain sequencing project: providing services to taxonomists for standard genome sequencing and annotation.</title>
        <authorList>
            <consortium name="The Broad Institute Genomics Platform"/>
            <consortium name="The Broad Institute Genome Sequencing Center for Infectious Disease"/>
            <person name="Wu L."/>
            <person name="Ma J."/>
        </authorList>
    </citation>
    <scope>NUCLEOTIDE SEQUENCE [LARGE SCALE GENOMIC DNA]</scope>
    <source>
        <strain evidence="3">CGMCC 1.13587</strain>
    </source>
</reference>
<evidence type="ECO:0000313" key="2">
    <source>
        <dbReference type="EMBL" id="MFC5580964.1"/>
    </source>
</evidence>
<dbReference type="EMBL" id="JBHSNG010000005">
    <property type="protein sequence ID" value="MFC5580964.1"/>
    <property type="molecule type" value="Genomic_DNA"/>
</dbReference>
<comment type="caution">
    <text evidence="2">The sequence shown here is derived from an EMBL/GenBank/DDBJ whole genome shotgun (WGS) entry which is preliminary data.</text>
</comment>
<sequence length="617" mass="66917">MGQNEGNVQSRRLMEHLGKLVDGNHAQAHELQATGLSKDTYSVDAWVTWQFGHDSRSRTVHGNGAVTTHFGFEKGAFEAHLHALGHDAASNREIRVPFMQTVTVAAANSLRHSGEAQMVKEYDACSVHRQCGGCRGSGQVACSGCQGSGRRSCGSCGGSGSRYVSVNHTRWNGHSHESYVVQERQSCYGCFGSGNQVCGPCGGSGRQRCGSCSGQGYFTDIVETWALARPQWWVRTASGLAHELLQDFMAKRGAAQALDFVPSLSLLDTGYDDADRWVVHYGGEAEVIEQSIALRNQSWTVPAVGPKPVPMKPAPIFDYLLAAEIAHVRDLRGARKQTNIRARVARRLFHTYRGLPALDQATQEVAALAGASAPAGANTVRQAMQGFISTDAATDLGEAIQAMLHKISPPYSILAWALVMLVPLSWVAVSTAMNVPHANGWFDGAFGLAGELIGGCLGVLLLSPLAWVLSASISGLLRLRVPKPYRQKGRNWVPLRQMLKVVLLAALPGLLYGLSVRYLRMPPVEPAIRVASAWVPGHIIPPPKVLMRAQPPLQRVNLPATYRAIQHYLNGHGYPVGPEDGQLGLRTRLQIGRYLYQHHLSAALPPETVLADMLQRP</sequence>